<protein>
    <submittedName>
        <fullName evidence="6">AMP-binding domain-containing protein</fullName>
    </submittedName>
</protein>
<dbReference type="STRING" id="103827.A0A0N5D9I9"/>
<name>A0A0N5D9I9_THECL</name>
<dbReference type="WBParaSite" id="TCLT_0000980301-mRNA-1">
    <property type="protein sequence ID" value="TCLT_0000980301-mRNA-1"/>
    <property type="gene ID" value="TCLT_0000980301"/>
</dbReference>
<organism evidence="6">
    <name type="scientific">Thelazia callipaeda</name>
    <name type="common">Oriental eyeworm</name>
    <name type="synonym">Parasitic nematode</name>
    <dbReference type="NCBI Taxonomy" id="103827"/>
    <lineage>
        <taxon>Eukaryota</taxon>
        <taxon>Metazoa</taxon>
        <taxon>Ecdysozoa</taxon>
        <taxon>Nematoda</taxon>
        <taxon>Chromadorea</taxon>
        <taxon>Rhabditida</taxon>
        <taxon>Spirurina</taxon>
        <taxon>Spiruromorpha</taxon>
        <taxon>Thelazioidea</taxon>
        <taxon>Thelaziidae</taxon>
        <taxon>Thelazia</taxon>
    </lineage>
</organism>
<dbReference type="GO" id="GO:0006631">
    <property type="term" value="P:fatty acid metabolic process"/>
    <property type="evidence" value="ECO:0007669"/>
    <property type="project" value="TreeGrafter"/>
</dbReference>
<dbReference type="Gene3D" id="3.40.50.12780">
    <property type="entry name" value="N-terminal domain of ligase-like"/>
    <property type="match status" value="1"/>
</dbReference>
<evidence type="ECO:0000259" key="2">
    <source>
        <dbReference type="Pfam" id="PF00501"/>
    </source>
</evidence>
<dbReference type="GO" id="GO:0031956">
    <property type="term" value="F:medium-chain fatty acid-CoA ligase activity"/>
    <property type="evidence" value="ECO:0007669"/>
    <property type="project" value="TreeGrafter"/>
</dbReference>
<reference evidence="4 5" key="2">
    <citation type="submission" date="2018-11" db="EMBL/GenBank/DDBJ databases">
        <authorList>
            <consortium name="Pathogen Informatics"/>
        </authorList>
    </citation>
    <scope>NUCLEOTIDE SEQUENCE [LARGE SCALE GENOMIC DNA]</scope>
</reference>
<dbReference type="InterPro" id="IPR020845">
    <property type="entry name" value="AMP-binding_CS"/>
</dbReference>
<dbReference type="PANTHER" id="PTHR43201:SF8">
    <property type="entry name" value="ACYL-COA SYNTHETASE FAMILY MEMBER 3"/>
    <property type="match status" value="1"/>
</dbReference>
<feature type="domain" description="AMP-dependent synthetase/ligase" evidence="2">
    <location>
        <begin position="40"/>
        <end position="369"/>
    </location>
</feature>
<evidence type="ECO:0000313" key="6">
    <source>
        <dbReference type="WBParaSite" id="TCLT_0000980301-mRNA-1"/>
    </source>
</evidence>
<dbReference type="Gene3D" id="3.30.300.30">
    <property type="match status" value="1"/>
</dbReference>
<dbReference type="Pfam" id="PF13193">
    <property type="entry name" value="AMP-binding_C"/>
    <property type="match status" value="1"/>
</dbReference>
<dbReference type="Proteomes" id="UP000276776">
    <property type="component" value="Unassembled WGS sequence"/>
</dbReference>
<keyword evidence="5" id="KW-1185">Reference proteome</keyword>
<evidence type="ECO:0000313" key="5">
    <source>
        <dbReference type="Proteomes" id="UP000276776"/>
    </source>
</evidence>
<dbReference type="OrthoDB" id="2962993at2759"/>
<gene>
    <name evidence="4" type="ORF">TCLT_LOCUS9792</name>
</gene>
<dbReference type="SUPFAM" id="SSF56801">
    <property type="entry name" value="Acetyl-CoA synthetase-like"/>
    <property type="match status" value="1"/>
</dbReference>
<comment type="similarity">
    <text evidence="1">Belongs to the ATP-dependent AMP-binding enzyme family.</text>
</comment>
<dbReference type="OMA" id="KGKWFKT"/>
<feature type="domain" description="AMP-binding enzyme C-terminal" evidence="3">
    <location>
        <begin position="420"/>
        <end position="497"/>
    </location>
</feature>
<dbReference type="AlphaFoldDB" id="A0A0N5D9I9"/>
<dbReference type="Pfam" id="PF00501">
    <property type="entry name" value="AMP-binding"/>
    <property type="match status" value="1"/>
</dbReference>
<evidence type="ECO:0000313" key="4">
    <source>
        <dbReference type="EMBL" id="VDN07455.1"/>
    </source>
</evidence>
<dbReference type="InterPro" id="IPR042099">
    <property type="entry name" value="ANL_N_sf"/>
</dbReference>
<proteinExistence type="inferred from homology"/>
<dbReference type="PANTHER" id="PTHR43201">
    <property type="entry name" value="ACYL-COA SYNTHETASE"/>
    <property type="match status" value="1"/>
</dbReference>
<dbReference type="InterPro" id="IPR025110">
    <property type="entry name" value="AMP-bd_C"/>
</dbReference>
<dbReference type="InterPro" id="IPR045851">
    <property type="entry name" value="AMP-bd_C_sf"/>
</dbReference>
<dbReference type="PROSITE" id="PS00455">
    <property type="entry name" value="AMP_BINDING"/>
    <property type="match status" value="1"/>
</dbReference>
<reference evidence="6" key="1">
    <citation type="submission" date="2017-02" db="UniProtKB">
        <authorList>
            <consortium name="WormBaseParasite"/>
        </authorList>
    </citation>
    <scope>IDENTIFICATION</scope>
</reference>
<accession>A0A0N5D9I9</accession>
<evidence type="ECO:0000259" key="3">
    <source>
        <dbReference type="Pfam" id="PF13193"/>
    </source>
</evidence>
<sequence length="511" mass="57566">MLSTRNLCCFFARCSRKLRRWCSTSSNNITYRMGLNPFENHANQTAIILNCTTRLTYGDLSKRVGSMVALLQSVFGIDRGDRVLCRLEKSIDSLILYLAVLRLGAIYVPLNPVNTLSETIHVVANSDPHLFVSCSIQYDNVFTNKVEHVIDAGQIFRESEAQKPDYGVECVKPDDIACICYTSGTTGLPKGAMLSHGGLTWNAETLVDAWQFTRNDILLHMLPFCHVHGLFISLNCTFFSKSSMVFRPKFDVNDALNWLPQCTVMMGIPTYFSRLMQNKNFDKNMTKKIRLFVCGSAPLSTILWEDFRNRTGHEILERYGMTEANVITTNLYNDRRQGFVGKVLPGGKIRTTKEGSIQIQLPSLFLGYWKNENETRKVFTEDGFFDTGDIGRIEDDGFLSIQGRAKDLIISGGLNVYPKEVEDAIDSLPYVVESAVIGVPHRDLGEAVVALCVPESGIHAFLHESEAICTLRAKLANYKVPKRFLYVDELPRNSMGKVLKNVLKQQCRSLF</sequence>
<dbReference type="InterPro" id="IPR000873">
    <property type="entry name" value="AMP-dep_synth/lig_dom"/>
</dbReference>
<evidence type="ECO:0000256" key="1">
    <source>
        <dbReference type="ARBA" id="ARBA00006432"/>
    </source>
</evidence>
<dbReference type="EMBL" id="UYYF01004882">
    <property type="protein sequence ID" value="VDN07455.1"/>
    <property type="molecule type" value="Genomic_DNA"/>
</dbReference>